<evidence type="ECO:0000313" key="2">
    <source>
        <dbReference type="Proteomes" id="UP000187735"/>
    </source>
</evidence>
<dbReference type="STRING" id="1891926.Fuma_03500"/>
<dbReference type="InterPro" id="IPR030489">
    <property type="entry name" value="TR_Rrf2-type_CS"/>
</dbReference>
<dbReference type="RefSeq" id="WP_077025275.1">
    <property type="nucleotide sequence ID" value="NZ_CP017641.1"/>
</dbReference>
<name>A0A1P8WIJ2_9PLAN</name>
<dbReference type="KEGG" id="fmr:Fuma_03500"/>
<keyword evidence="2" id="KW-1185">Reference proteome</keyword>
<dbReference type="PROSITE" id="PS51197">
    <property type="entry name" value="HTH_RRF2_2"/>
    <property type="match status" value="1"/>
</dbReference>
<reference evidence="1 2" key="1">
    <citation type="journal article" date="2016" name="Front. Microbiol.">
        <title>Fuerstia marisgermanicae gen. nov., sp. nov., an Unusual Member of the Phylum Planctomycetes from the German Wadden Sea.</title>
        <authorList>
            <person name="Kohn T."/>
            <person name="Heuer A."/>
            <person name="Jogler M."/>
            <person name="Vollmers J."/>
            <person name="Boedeker C."/>
            <person name="Bunk B."/>
            <person name="Rast P."/>
            <person name="Borchert D."/>
            <person name="Glockner I."/>
            <person name="Freese H.M."/>
            <person name="Klenk H.P."/>
            <person name="Overmann J."/>
            <person name="Kaster A.K."/>
            <person name="Rohde M."/>
            <person name="Wiegand S."/>
            <person name="Jogler C."/>
        </authorList>
    </citation>
    <scope>NUCLEOTIDE SEQUENCE [LARGE SCALE GENOMIC DNA]</scope>
    <source>
        <strain evidence="1 2">NH11</strain>
    </source>
</reference>
<dbReference type="NCBIfam" id="TIGR00738">
    <property type="entry name" value="rrf2_super"/>
    <property type="match status" value="1"/>
</dbReference>
<dbReference type="InterPro" id="IPR036388">
    <property type="entry name" value="WH-like_DNA-bd_sf"/>
</dbReference>
<dbReference type="PANTHER" id="PTHR33221">
    <property type="entry name" value="WINGED HELIX-TURN-HELIX TRANSCRIPTIONAL REGULATOR, RRF2 FAMILY"/>
    <property type="match status" value="1"/>
</dbReference>
<dbReference type="AlphaFoldDB" id="A0A1P8WIJ2"/>
<evidence type="ECO:0000313" key="1">
    <source>
        <dbReference type="EMBL" id="APZ93882.1"/>
    </source>
</evidence>
<dbReference type="Gene3D" id="1.10.10.10">
    <property type="entry name" value="Winged helix-like DNA-binding domain superfamily/Winged helix DNA-binding domain"/>
    <property type="match status" value="1"/>
</dbReference>
<organism evidence="1 2">
    <name type="scientific">Fuerstiella marisgermanici</name>
    <dbReference type="NCBI Taxonomy" id="1891926"/>
    <lineage>
        <taxon>Bacteria</taxon>
        <taxon>Pseudomonadati</taxon>
        <taxon>Planctomycetota</taxon>
        <taxon>Planctomycetia</taxon>
        <taxon>Planctomycetales</taxon>
        <taxon>Planctomycetaceae</taxon>
        <taxon>Fuerstiella</taxon>
    </lineage>
</organism>
<dbReference type="Pfam" id="PF02082">
    <property type="entry name" value="Rrf2"/>
    <property type="match status" value="1"/>
</dbReference>
<dbReference type="GO" id="GO:0005829">
    <property type="term" value="C:cytosol"/>
    <property type="evidence" value="ECO:0007669"/>
    <property type="project" value="TreeGrafter"/>
</dbReference>
<dbReference type="Proteomes" id="UP000187735">
    <property type="component" value="Chromosome"/>
</dbReference>
<accession>A0A1P8WIJ2</accession>
<sequence>MISSTAKYALRAAVHLGSQHHDFVGRMEIAEATLVPVDYLLKVLNELVTARLVESRPGPGGGYRLTKSPDVMTALEVVRAVDAIPRITECPLGISEHEKLCPLHKLLDDASRLVEEAFHSATISDLIPGRKRSKTCDFPQKRPAS</sequence>
<dbReference type="PROSITE" id="PS01332">
    <property type="entry name" value="HTH_RRF2_1"/>
    <property type="match status" value="1"/>
</dbReference>
<dbReference type="SUPFAM" id="SSF46785">
    <property type="entry name" value="Winged helix' DNA-binding domain"/>
    <property type="match status" value="1"/>
</dbReference>
<dbReference type="InterPro" id="IPR000944">
    <property type="entry name" value="Tscrpt_reg_Rrf2"/>
</dbReference>
<gene>
    <name evidence="1" type="ORF">Fuma_03500</name>
</gene>
<dbReference type="GO" id="GO:0003700">
    <property type="term" value="F:DNA-binding transcription factor activity"/>
    <property type="evidence" value="ECO:0007669"/>
    <property type="project" value="TreeGrafter"/>
</dbReference>
<protein>
    <submittedName>
        <fullName evidence="1">Iron-responsive transcriptional regulator</fullName>
    </submittedName>
</protein>
<proteinExistence type="predicted"/>
<dbReference type="EMBL" id="CP017641">
    <property type="protein sequence ID" value="APZ93882.1"/>
    <property type="molecule type" value="Genomic_DNA"/>
</dbReference>
<dbReference type="PANTHER" id="PTHR33221:SF13">
    <property type="entry name" value="TRANSCRIPTIONAL REGULATOR-RELATED"/>
    <property type="match status" value="1"/>
</dbReference>
<dbReference type="InterPro" id="IPR036390">
    <property type="entry name" value="WH_DNA-bd_sf"/>
</dbReference>
<dbReference type="OrthoDB" id="9800519at2"/>